<name>A0ACB8K9Z1_CITSI</name>
<dbReference type="EMBL" id="CM039174">
    <property type="protein sequence ID" value="KAH9751212.1"/>
    <property type="molecule type" value="Genomic_DNA"/>
</dbReference>
<protein>
    <submittedName>
        <fullName evidence="1">Disease resistance protein RPM1</fullName>
    </submittedName>
</protein>
<organism evidence="1 2">
    <name type="scientific">Citrus sinensis</name>
    <name type="common">Sweet orange</name>
    <name type="synonym">Citrus aurantium var. sinensis</name>
    <dbReference type="NCBI Taxonomy" id="2711"/>
    <lineage>
        <taxon>Eukaryota</taxon>
        <taxon>Viridiplantae</taxon>
        <taxon>Streptophyta</taxon>
        <taxon>Embryophyta</taxon>
        <taxon>Tracheophyta</taxon>
        <taxon>Spermatophyta</taxon>
        <taxon>Magnoliopsida</taxon>
        <taxon>eudicotyledons</taxon>
        <taxon>Gunneridae</taxon>
        <taxon>Pentapetalae</taxon>
        <taxon>rosids</taxon>
        <taxon>malvids</taxon>
        <taxon>Sapindales</taxon>
        <taxon>Rutaceae</taxon>
        <taxon>Aurantioideae</taxon>
        <taxon>Citrus</taxon>
    </lineage>
</organism>
<sequence length="849" mass="98083">MLDVHLRLFCERLRRVLAGEEGMLTWPDSTNLAPFFQNLLTESEIITTTLLGNYEADMARRVIQRILRDLPDKNEIALYFLQLLDLEESDEDSEDDILEILEDINHHVNESEEAIDSFFINIMHQQNSENESESSTCMAILVGLHSKIIAIRNRMQQLPPGNNGFDISEQREKLIHLLTDGQPRLDINEFERGREELFDLLIEGHPRLAVVAIPDSSGFDKTAFAADTYNNNHVKFYFDCLAWVRVSVFYHFGKILDGIIKSVMPPSQVSVIIGEDYKLKKSILRDYLTNRKYFIVLDDVFDDSEIWSDLEEVLPDNQNGSRVLILVTDPHLLTLSEMENGEKIRLDSVIVGGPLIRLKHEAWQFFILHYGSMPLENYLQGETIPTILSRICSVLELPFHLKVCCIYLCVFPPSIEISTRQLYQLWEAEGFIPYNSEETAEHHLKELIHRGFIQVSKRRAGGTIKSCYFPSIVDTSLFLVAEKTEFVWSPDMVEEPMANVKRCFILKDLIDFFPLEYSDMYLQSFLNHSSESDRLARIDCENFCKKFKYLRVLDLGSAVLDQFPPGLENLFLLKYLKLNIPSLKCLPSQLCTLLNLQTLEMPSSYIDQSPEDIWMMQKLMHLNFGSITLPAPPTNYSSSLKNLIFVSALHPISCTPDILGRLPNIQTLRISGDLSYYQSRVSKSLCKLQKLEWLKLVNESKPSRMVLSEYQFPPSLTHLSLSNTELKEDPMPTLEKLPYVQVLKLKQNSYLGRKLACVGSGGFPELKVLHLKSMYWLDEWTMGAGAMPKLESLIVDPCAYLRKLPEELWCIQSLRKLDLHWPQTELRQRLRTFKDMEWRYDIQLYPYGI</sequence>
<reference evidence="2" key="1">
    <citation type="journal article" date="2023" name="Hortic. Res.">
        <title>A chromosome-level phased genome enabling allele-level studies in sweet orange: a case study on citrus Huanglongbing tolerance.</title>
        <authorList>
            <person name="Wu B."/>
            <person name="Yu Q."/>
            <person name="Deng Z."/>
            <person name="Duan Y."/>
            <person name="Luo F."/>
            <person name="Gmitter F. Jr."/>
        </authorList>
    </citation>
    <scope>NUCLEOTIDE SEQUENCE [LARGE SCALE GENOMIC DNA]</scope>
    <source>
        <strain evidence="2">cv. Valencia</strain>
    </source>
</reference>
<accession>A0ACB8K9Z1</accession>
<evidence type="ECO:0000313" key="1">
    <source>
        <dbReference type="EMBL" id="KAH9751212.1"/>
    </source>
</evidence>
<comment type="caution">
    <text evidence="1">The sequence shown here is derived from an EMBL/GenBank/DDBJ whole genome shotgun (WGS) entry which is preliminary data.</text>
</comment>
<proteinExistence type="predicted"/>
<evidence type="ECO:0000313" key="2">
    <source>
        <dbReference type="Proteomes" id="UP000829398"/>
    </source>
</evidence>
<keyword evidence="2" id="KW-1185">Reference proteome</keyword>
<dbReference type="Proteomes" id="UP000829398">
    <property type="component" value="Chromosome 5"/>
</dbReference>
<gene>
    <name evidence="1" type="ORF">KPL71_014193</name>
</gene>